<sequence length="668" mass="74037">MEAAPFSAANYFPQRRRAAQACAACSKRKTRCDAVKPKCSWCRTHNLDCVYLDSQQPRIDTNTSVLLERIQLLEDRLFSTPLFIGSVGTLGSPTSSLTASGPPVPAEVASAAVASLDGSDLNAQIPTSHTANANYVYEWPIVRQLLSQNQEEDFPALLFAGHHGKTTDVFFRSSESPRCLGPPPESWRLFRDGTLPASTDSVGLYQTLLCLYFEEAQMFFPLLSFRDLSAVLEEVVATEHPDESRDSSISASQYCLLLLVLALASLVASGKTLIRLDRVVHHHGKEAEVQMHLSLSVQLWGKAALLLGYVSTQSSLEAAQCSMLASLYHGASGRVSESFHWAHVTATKCEIIARSTILNSKSPAEFADPFRRLYWISFIWEGDFVSELSVNLPSGIARYEDVIPYPTFDTNGADIMQDETSSTLSEAEQLVAFQISTNASIRRFLNRVNGVVYDIKEQSRMSRANYVDWLLRTTEDLWSHHSTVYRHVPDFLLQSAQTVSEETQSPTSPSTPGFIRRTLGNNPWNILRLKGRYYSGQYIIHRPFIEYVLLNVSTISNNPKRAMVLDKCRACLDGCGGFIKVFSADPANSITCLFAAGMVTFTMVIILRVATICPAFRDILPQDIGEAISLGKLNLKRFSISVPEFDWHLRELDRLEAAAAEIGSSSGT</sequence>
<evidence type="ECO:0000256" key="2">
    <source>
        <dbReference type="ARBA" id="ARBA00023242"/>
    </source>
</evidence>
<dbReference type="InterPro" id="IPR007219">
    <property type="entry name" value="XnlR_reg_dom"/>
</dbReference>
<dbReference type="PANTHER" id="PTHR47785">
    <property type="entry name" value="ZN(II)2CYS6 TRANSCRIPTION FACTOR (EUROFUNG)-RELATED-RELATED"/>
    <property type="match status" value="1"/>
</dbReference>
<proteinExistence type="predicted"/>
<name>A0ABR2UVE5_9PEZI</name>
<evidence type="ECO:0000313" key="5">
    <source>
        <dbReference type="EMBL" id="KAK9418241.1"/>
    </source>
</evidence>
<evidence type="ECO:0000256" key="1">
    <source>
        <dbReference type="ARBA" id="ARBA00022723"/>
    </source>
</evidence>
<gene>
    <name evidence="5" type="ORF">SUNI508_08202</name>
</gene>
<organism evidence="5 6">
    <name type="scientific">Seiridium unicorne</name>
    <dbReference type="NCBI Taxonomy" id="138068"/>
    <lineage>
        <taxon>Eukaryota</taxon>
        <taxon>Fungi</taxon>
        <taxon>Dikarya</taxon>
        <taxon>Ascomycota</taxon>
        <taxon>Pezizomycotina</taxon>
        <taxon>Sordariomycetes</taxon>
        <taxon>Xylariomycetidae</taxon>
        <taxon>Amphisphaeriales</taxon>
        <taxon>Sporocadaceae</taxon>
        <taxon>Seiridium</taxon>
    </lineage>
</organism>
<dbReference type="InterPro" id="IPR053181">
    <property type="entry name" value="EcdB-like_regulator"/>
</dbReference>
<feature type="domain" description="Zn(2)-C6 fungal-type" evidence="4">
    <location>
        <begin position="21"/>
        <end position="51"/>
    </location>
</feature>
<keyword evidence="3" id="KW-0812">Transmembrane</keyword>
<reference evidence="5 6" key="1">
    <citation type="journal article" date="2024" name="J. Plant Pathol.">
        <title>Sequence and assembly of the genome of Seiridium unicorne, isolate CBS 538.82, causal agent of cypress canker disease.</title>
        <authorList>
            <person name="Scali E."/>
            <person name="Rocca G.D."/>
            <person name="Danti R."/>
            <person name="Garbelotto M."/>
            <person name="Barberini S."/>
            <person name="Baroncelli R."/>
            <person name="Emiliani G."/>
        </authorList>
    </citation>
    <scope>NUCLEOTIDE SEQUENCE [LARGE SCALE GENOMIC DNA]</scope>
    <source>
        <strain evidence="5 6">BM-138-508</strain>
    </source>
</reference>
<dbReference type="EMBL" id="JARVKF010000392">
    <property type="protein sequence ID" value="KAK9418241.1"/>
    <property type="molecule type" value="Genomic_DNA"/>
</dbReference>
<dbReference type="Pfam" id="PF04082">
    <property type="entry name" value="Fungal_trans"/>
    <property type="match status" value="1"/>
</dbReference>
<dbReference type="InterPro" id="IPR001138">
    <property type="entry name" value="Zn2Cys6_DnaBD"/>
</dbReference>
<dbReference type="PROSITE" id="PS00463">
    <property type="entry name" value="ZN2_CY6_FUNGAL_1"/>
    <property type="match status" value="1"/>
</dbReference>
<keyword evidence="3" id="KW-1133">Transmembrane helix</keyword>
<dbReference type="Pfam" id="PF00172">
    <property type="entry name" value="Zn_clus"/>
    <property type="match status" value="1"/>
</dbReference>
<keyword evidence="1" id="KW-0479">Metal-binding</keyword>
<dbReference type="SUPFAM" id="SSF57701">
    <property type="entry name" value="Zn2/Cys6 DNA-binding domain"/>
    <property type="match status" value="1"/>
</dbReference>
<dbReference type="PANTHER" id="PTHR47785:SF4">
    <property type="entry name" value="ZN(II)2CYS6 TRANSCRIPTION FACTOR (EUROFUNG)"/>
    <property type="match status" value="1"/>
</dbReference>
<dbReference type="InterPro" id="IPR036864">
    <property type="entry name" value="Zn2-C6_fun-type_DNA-bd_sf"/>
</dbReference>
<keyword evidence="6" id="KW-1185">Reference proteome</keyword>
<comment type="caution">
    <text evidence="5">The sequence shown here is derived from an EMBL/GenBank/DDBJ whole genome shotgun (WGS) entry which is preliminary data.</text>
</comment>
<dbReference type="CDD" id="cd12148">
    <property type="entry name" value="fungal_TF_MHR"/>
    <property type="match status" value="1"/>
</dbReference>
<evidence type="ECO:0000259" key="4">
    <source>
        <dbReference type="PROSITE" id="PS50048"/>
    </source>
</evidence>
<dbReference type="Proteomes" id="UP001408356">
    <property type="component" value="Unassembled WGS sequence"/>
</dbReference>
<dbReference type="SMART" id="SM00066">
    <property type="entry name" value="GAL4"/>
    <property type="match status" value="1"/>
</dbReference>
<evidence type="ECO:0000256" key="3">
    <source>
        <dbReference type="SAM" id="Phobius"/>
    </source>
</evidence>
<accession>A0ABR2UVE5</accession>
<evidence type="ECO:0000313" key="6">
    <source>
        <dbReference type="Proteomes" id="UP001408356"/>
    </source>
</evidence>
<dbReference type="Gene3D" id="4.10.240.10">
    <property type="entry name" value="Zn(2)-C6 fungal-type DNA-binding domain"/>
    <property type="match status" value="1"/>
</dbReference>
<keyword evidence="3" id="KW-0472">Membrane</keyword>
<keyword evidence="2" id="KW-0539">Nucleus</keyword>
<protein>
    <submittedName>
        <fullName evidence="5">C6 finger domain-containing protein</fullName>
    </submittedName>
</protein>
<dbReference type="PROSITE" id="PS50048">
    <property type="entry name" value="ZN2_CY6_FUNGAL_2"/>
    <property type="match status" value="1"/>
</dbReference>
<dbReference type="CDD" id="cd00067">
    <property type="entry name" value="GAL4"/>
    <property type="match status" value="1"/>
</dbReference>
<feature type="transmembrane region" description="Helical" evidence="3">
    <location>
        <begin position="590"/>
        <end position="610"/>
    </location>
</feature>